<reference evidence="1 2" key="1">
    <citation type="submission" date="2021-10" db="EMBL/GenBank/DDBJ databases">
        <authorList>
            <person name="Chen M."/>
        </authorList>
    </citation>
    <scope>NUCLEOTIDE SEQUENCE [LARGE SCALE GENOMIC DNA]</scope>
    <source>
        <strain evidence="1 2">H3-26</strain>
    </source>
</reference>
<name>A0ABS8BP64_9NEIS</name>
<protein>
    <recommendedName>
        <fullName evidence="3">Beta-3-deoxy-D-manno-oct-2-ulosonic acid transferase</fullName>
    </recommendedName>
</protein>
<dbReference type="RefSeq" id="WP_226765068.1">
    <property type="nucleotide sequence ID" value="NZ_JAJAWG010000013.1"/>
</dbReference>
<dbReference type="Proteomes" id="UP001198034">
    <property type="component" value="Unassembled WGS sequence"/>
</dbReference>
<dbReference type="EMBL" id="JAJAWG010000013">
    <property type="protein sequence ID" value="MCB5197369.1"/>
    <property type="molecule type" value="Genomic_DNA"/>
</dbReference>
<dbReference type="CDD" id="cd16439">
    <property type="entry name" value="beta_Kdo_transferase_KpsC_2"/>
    <property type="match status" value="1"/>
</dbReference>
<evidence type="ECO:0000313" key="2">
    <source>
        <dbReference type="Proteomes" id="UP001198034"/>
    </source>
</evidence>
<organism evidence="1 2">
    <name type="scientific">Deefgea salmonis</name>
    <dbReference type="NCBI Taxonomy" id="2875502"/>
    <lineage>
        <taxon>Bacteria</taxon>
        <taxon>Pseudomonadati</taxon>
        <taxon>Pseudomonadota</taxon>
        <taxon>Betaproteobacteria</taxon>
        <taxon>Neisseriales</taxon>
        <taxon>Chitinibacteraceae</taxon>
        <taxon>Deefgea</taxon>
    </lineage>
</organism>
<dbReference type="Pfam" id="PF05159">
    <property type="entry name" value="Capsule_synth"/>
    <property type="match status" value="2"/>
</dbReference>
<comment type="caution">
    <text evidence="1">The sequence shown here is derived from an EMBL/GenBank/DDBJ whole genome shotgun (WGS) entry which is preliminary data.</text>
</comment>
<gene>
    <name evidence="1" type="ORF">LG219_13975</name>
</gene>
<evidence type="ECO:0008006" key="3">
    <source>
        <dbReference type="Google" id="ProtNLM"/>
    </source>
</evidence>
<proteinExistence type="predicted"/>
<accession>A0ABS8BP64</accession>
<dbReference type="InterPro" id="IPR007833">
    <property type="entry name" value="Capsule_polysaccharide_synth"/>
</dbReference>
<evidence type="ECO:0000313" key="1">
    <source>
        <dbReference type="EMBL" id="MCB5197369.1"/>
    </source>
</evidence>
<sequence>MSATVFALGFSNWKRRTLKSCFPGQTVRFVDDWSALPDGAVLVVWGMRDVRACPIRLQQVIRVEDGFLRSVGLGADLIRPLSWVLDTKGMYYNAQQVSDLETLLNQAEISADLLARAGDLHRRILAAGLTKYNVGAGVWSRPADVEQVILVPGQVESDASLVFGASGIRHNMALLQAVRAAHPQAWLVYKPHPDVVAGLRAVGQDESLAGQWCDEILHDVPMGSILPQVDEVHVLTSLTGFEALLRGKRVVCYGQPFYSGWGLTQDQMFNVRRTRVLSLEQLIACCLILYPRYFSRDSRHSATPEQALDTLQHWQQQRAGPQWLRQGWRFILRNVVGVR</sequence>
<keyword evidence="2" id="KW-1185">Reference proteome</keyword>